<proteinExistence type="inferred from homology"/>
<protein>
    <recommendedName>
        <fullName evidence="1">Aminopeptidase</fullName>
    </recommendedName>
</protein>
<reference evidence="2 3" key="1">
    <citation type="submission" date="2023-07" db="EMBL/GenBank/DDBJ databases">
        <title>Functional and genomic diversity of the sorghum phyllosphere microbiome.</title>
        <authorList>
            <person name="Shade A."/>
        </authorList>
    </citation>
    <scope>NUCLEOTIDE SEQUENCE [LARGE SCALE GENOMIC DNA]</scope>
    <source>
        <strain evidence="2 3">SORGH_AS_0892</strain>
    </source>
</reference>
<evidence type="ECO:0000313" key="2">
    <source>
        <dbReference type="EMBL" id="MDQ1148051.1"/>
    </source>
</evidence>
<sequence length="397" mass="45258">MMKKRKSRILLAVAFVIFLVSIGLFYRIYYPQSSTLRRSEFVFTDLIRLESTAVKNQGASNTCWAYTGNSFLESEMIRMGKTPVAISPLYTVRMAYLERARNYLRLHGGLKLNEGGQLHDVIDMLHLHGAMPTAAYTGIKAGKNPGNFKRMRAVLNSTLSGMVKTRIMKSGWERDIDAVMDDYLGKVPVYFDYQGKEFTARSFADQVIGIDPDQYIHIASVTTAPYYKSFVFLIPDNWSFSQFYNMPMEELTAVVDGALKKGFTVACTIDISEPGFSWPYGIAYVPQKSVSMMTTEEKRYQFVRPQAELKVDPLMRQEAFDAWETTDDHALHIIGLAKDQNGREYYLAKNSWGRGNAFQGFIYLTKEYLRYKSTALMVHQDALETSLKKSVGDQLNR</sequence>
<dbReference type="RefSeq" id="WP_307184195.1">
    <property type="nucleotide sequence ID" value="NZ_JAUTBA010000001.1"/>
</dbReference>
<evidence type="ECO:0000256" key="1">
    <source>
        <dbReference type="PIRNR" id="PIRNR005700"/>
    </source>
</evidence>
<dbReference type="SUPFAM" id="SSF54001">
    <property type="entry name" value="Cysteine proteinases"/>
    <property type="match status" value="1"/>
</dbReference>
<keyword evidence="3" id="KW-1185">Reference proteome</keyword>
<keyword evidence="1 2" id="KW-0378">Hydrolase</keyword>
<name>A0ABU0TZC4_9SPHI</name>
<keyword evidence="1" id="KW-0788">Thiol protease</keyword>
<organism evidence="2 3">
    <name type="scientific">Sphingobacterium zeae</name>
    <dbReference type="NCBI Taxonomy" id="1776859"/>
    <lineage>
        <taxon>Bacteria</taxon>
        <taxon>Pseudomonadati</taxon>
        <taxon>Bacteroidota</taxon>
        <taxon>Sphingobacteriia</taxon>
        <taxon>Sphingobacteriales</taxon>
        <taxon>Sphingobacteriaceae</taxon>
        <taxon>Sphingobacterium</taxon>
    </lineage>
</organism>
<accession>A0ABU0TZC4</accession>
<dbReference type="Gene3D" id="3.90.70.10">
    <property type="entry name" value="Cysteine proteinases"/>
    <property type="match status" value="1"/>
</dbReference>
<evidence type="ECO:0000313" key="3">
    <source>
        <dbReference type="Proteomes" id="UP001244640"/>
    </source>
</evidence>
<dbReference type="Proteomes" id="UP001244640">
    <property type="component" value="Unassembled WGS sequence"/>
</dbReference>
<keyword evidence="1" id="KW-0031">Aminopeptidase</keyword>
<dbReference type="Pfam" id="PF03051">
    <property type="entry name" value="Peptidase_C1_2"/>
    <property type="match status" value="1"/>
</dbReference>
<dbReference type="InterPro" id="IPR004134">
    <property type="entry name" value="Peptidase_C1B"/>
</dbReference>
<dbReference type="EMBL" id="JAUTBA010000001">
    <property type="protein sequence ID" value="MDQ1148051.1"/>
    <property type="molecule type" value="Genomic_DNA"/>
</dbReference>
<dbReference type="GO" id="GO:0004197">
    <property type="term" value="F:cysteine-type endopeptidase activity"/>
    <property type="evidence" value="ECO:0007669"/>
    <property type="project" value="UniProtKB-EC"/>
</dbReference>
<keyword evidence="1" id="KW-0645">Protease</keyword>
<comment type="similarity">
    <text evidence="1">Belongs to the peptidase C1 family.</text>
</comment>
<dbReference type="InterPro" id="IPR038765">
    <property type="entry name" value="Papain-like_cys_pep_sf"/>
</dbReference>
<dbReference type="PIRSF" id="PIRSF005700">
    <property type="entry name" value="PepC"/>
    <property type="match status" value="1"/>
</dbReference>
<gene>
    <name evidence="2" type="ORF">QE382_000035</name>
</gene>
<comment type="caution">
    <text evidence="2">The sequence shown here is derived from an EMBL/GenBank/DDBJ whole genome shotgun (WGS) entry which is preliminary data.</text>
</comment>